<accession>A0A1I7HSD5</accession>
<keyword evidence="1 6" id="KW-0963">Cytoplasm</keyword>
<dbReference type="PROSITE" id="PS51061">
    <property type="entry name" value="R3H"/>
    <property type="match status" value="1"/>
</dbReference>
<dbReference type="InterPro" id="IPR039247">
    <property type="entry name" value="KhpB"/>
</dbReference>
<reference evidence="9 10" key="1">
    <citation type="submission" date="2016-10" db="EMBL/GenBank/DDBJ databases">
        <authorList>
            <person name="de Groot N.N."/>
        </authorList>
    </citation>
    <scope>NUCLEOTIDE SEQUENCE [LARGE SCALE GENOMIC DNA]</scope>
    <source>
        <strain evidence="9 10">KHGC13</strain>
    </source>
</reference>
<dbReference type="RefSeq" id="WP_090471763.1">
    <property type="nucleotide sequence ID" value="NZ_FOWF01000023.1"/>
</dbReference>
<dbReference type="Pfam" id="PF13083">
    <property type="entry name" value="KH_KhpA-B"/>
    <property type="match status" value="1"/>
</dbReference>
<dbReference type="InterPro" id="IPR036867">
    <property type="entry name" value="R3H_dom_sf"/>
</dbReference>
<dbReference type="PANTHER" id="PTHR35800">
    <property type="entry name" value="PROTEIN JAG"/>
    <property type="match status" value="1"/>
</dbReference>
<dbReference type="GO" id="GO:0003723">
    <property type="term" value="F:RNA binding"/>
    <property type="evidence" value="ECO:0007669"/>
    <property type="project" value="UniProtKB-UniRule"/>
</dbReference>
<comment type="similarity">
    <text evidence="6">Belongs to the KhpB RNA-binding protein family.</text>
</comment>
<dbReference type="SMART" id="SM01245">
    <property type="entry name" value="Jag_N"/>
    <property type="match status" value="1"/>
</dbReference>
<dbReference type="GO" id="GO:0009252">
    <property type="term" value="P:peptidoglycan biosynthetic process"/>
    <property type="evidence" value="ECO:0007669"/>
    <property type="project" value="UniProtKB-UniRule"/>
</dbReference>
<keyword evidence="2 6" id="KW-0694">RNA-binding</keyword>
<feature type="domain" description="R3H" evidence="8">
    <location>
        <begin position="236"/>
        <end position="301"/>
    </location>
</feature>
<dbReference type="Gene3D" id="3.30.30.80">
    <property type="entry name" value="probable RNA-binding protein from clostridium symbiosum atcc 14940"/>
    <property type="match status" value="1"/>
</dbReference>
<evidence type="ECO:0000313" key="9">
    <source>
        <dbReference type="EMBL" id="SFU63580.1"/>
    </source>
</evidence>
<evidence type="ECO:0000256" key="1">
    <source>
        <dbReference type="ARBA" id="ARBA00022490"/>
    </source>
</evidence>
<keyword evidence="5 6" id="KW-0961">Cell wall biogenesis/degradation</keyword>
<comment type="subunit">
    <text evidence="6">Forms a complex with KhpA.</text>
</comment>
<feature type="compositionally biased region" description="Basic and acidic residues" evidence="7">
    <location>
        <begin position="120"/>
        <end position="132"/>
    </location>
</feature>
<dbReference type="InterPro" id="IPR038247">
    <property type="entry name" value="Jag_N_dom_sf"/>
</dbReference>
<sequence length="301" mass="34371">MDSTEKWGDDVDSAVELALADLKLTREQVEIEVLEQPSRGFFGIGSKLAHVRVSRKQEAPVKPEPKNDTPEPAKVEEPAVEPVEEVKKEETEAEAAVEAEEKPARRSHSEKSDRKHGKGDRRERRSRGHSEAETEYVSKLPEMDFHREMDQLPEADDHPAKVFLTDVVEKMGLDLKIDCKADESHVLIDINGADTRTIIGKRGQTLDAIQYLTSLVVNKDHKDYIKVVVDAENYRSRREKTLEQLADRLARKVVKTRHSVRLEPMNPYERKVIHSTLQSNPDVTTRSEGQDPYRRVIIELK</sequence>
<keyword evidence="4 6" id="KW-0143">Chaperone</keyword>
<evidence type="ECO:0000256" key="7">
    <source>
        <dbReference type="SAM" id="MobiDB-lite"/>
    </source>
</evidence>
<dbReference type="NCBIfam" id="NF041568">
    <property type="entry name" value="Jag_EloR"/>
    <property type="match status" value="1"/>
</dbReference>
<dbReference type="SMART" id="SM00393">
    <property type="entry name" value="R3H"/>
    <property type="match status" value="1"/>
</dbReference>
<dbReference type="Proteomes" id="UP000198817">
    <property type="component" value="Unassembled WGS sequence"/>
</dbReference>
<dbReference type="InterPro" id="IPR015946">
    <property type="entry name" value="KH_dom-like_a/b"/>
</dbReference>
<dbReference type="PANTHER" id="PTHR35800:SF1">
    <property type="entry name" value="RNA-BINDING PROTEIN KHPB"/>
    <property type="match status" value="1"/>
</dbReference>
<dbReference type="HAMAP" id="MF_00867">
    <property type="entry name" value="KhpB"/>
    <property type="match status" value="1"/>
</dbReference>
<evidence type="ECO:0000313" key="10">
    <source>
        <dbReference type="Proteomes" id="UP000198817"/>
    </source>
</evidence>
<dbReference type="Pfam" id="PF01424">
    <property type="entry name" value="R3H"/>
    <property type="match status" value="1"/>
</dbReference>
<dbReference type="GO" id="GO:0071555">
    <property type="term" value="P:cell wall organization"/>
    <property type="evidence" value="ECO:0007669"/>
    <property type="project" value="UniProtKB-KW"/>
</dbReference>
<feature type="compositionally biased region" description="Basic and acidic residues" evidence="7">
    <location>
        <begin position="99"/>
        <end position="113"/>
    </location>
</feature>
<comment type="subcellular location">
    <subcellularLocation>
        <location evidence="6">Cytoplasm</location>
    </subcellularLocation>
</comment>
<evidence type="ECO:0000256" key="5">
    <source>
        <dbReference type="ARBA" id="ARBA00023316"/>
    </source>
</evidence>
<evidence type="ECO:0000256" key="6">
    <source>
        <dbReference type="HAMAP-Rule" id="MF_00867"/>
    </source>
</evidence>
<gene>
    <name evidence="6" type="primary">khpB</name>
    <name evidence="6" type="synonym">eloR</name>
    <name evidence="9" type="ORF">SAMN05216508_12310</name>
</gene>
<dbReference type="GO" id="GO:0008360">
    <property type="term" value="P:regulation of cell shape"/>
    <property type="evidence" value="ECO:0007669"/>
    <property type="project" value="UniProtKB-KW"/>
</dbReference>
<keyword evidence="3 6" id="KW-0133">Cell shape</keyword>
<dbReference type="AlphaFoldDB" id="A0A1I7HSD5"/>
<keyword evidence="10" id="KW-1185">Reference proteome</keyword>
<dbReference type="InterPro" id="IPR034079">
    <property type="entry name" value="R3H_KhpB"/>
</dbReference>
<dbReference type="InterPro" id="IPR032782">
    <property type="entry name" value="KhpB_N"/>
</dbReference>
<dbReference type="InterPro" id="IPR001374">
    <property type="entry name" value="R3H_dom"/>
</dbReference>
<dbReference type="EMBL" id="FPBT01000023">
    <property type="protein sequence ID" value="SFU63580.1"/>
    <property type="molecule type" value="Genomic_DNA"/>
</dbReference>
<dbReference type="Gene3D" id="3.30.300.20">
    <property type="match status" value="1"/>
</dbReference>
<evidence type="ECO:0000256" key="3">
    <source>
        <dbReference type="ARBA" id="ARBA00022960"/>
    </source>
</evidence>
<evidence type="ECO:0000259" key="8">
    <source>
        <dbReference type="PROSITE" id="PS51061"/>
    </source>
</evidence>
<dbReference type="CDD" id="cd02414">
    <property type="entry name" value="KH-II_Jag"/>
    <property type="match status" value="1"/>
</dbReference>
<comment type="domain">
    <text evidence="6">Has an N-terminal Jag-N domain and 2 RNA-binding domains (KH and R3H).</text>
</comment>
<dbReference type="InterPro" id="IPR038008">
    <property type="entry name" value="Jag_KH"/>
</dbReference>
<comment type="function">
    <text evidence="6">A probable RNA chaperone. Forms a complex with KhpA which binds to cellular RNA and controls its expression. Plays a role in peptidoglycan (PG) homeostasis and cell length regulation.</text>
</comment>
<proteinExistence type="inferred from homology"/>
<feature type="compositionally biased region" description="Basic and acidic residues" evidence="7">
    <location>
        <begin position="55"/>
        <end position="77"/>
    </location>
</feature>
<protein>
    <recommendedName>
        <fullName evidence="6">RNA-binding protein KhpB</fullName>
    </recommendedName>
    <alternativeName>
        <fullName evidence="6">RNA-binding protein EloR</fullName>
    </alternativeName>
</protein>
<evidence type="ECO:0000256" key="2">
    <source>
        <dbReference type="ARBA" id="ARBA00022884"/>
    </source>
</evidence>
<dbReference type="Pfam" id="PF14804">
    <property type="entry name" value="Jag_N"/>
    <property type="match status" value="1"/>
</dbReference>
<dbReference type="SUPFAM" id="SSF82708">
    <property type="entry name" value="R3H domain"/>
    <property type="match status" value="1"/>
</dbReference>
<feature type="region of interest" description="Disordered" evidence="7">
    <location>
        <begin position="52"/>
        <end position="143"/>
    </location>
</feature>
<evidence type="ECO:0000256" key="4">
    <source>
        <dbReference type="ARBA" id="ARBA00023186"/>
    </source>
</evidence>
<dbReference type="OrthoDB" id="9794483at2"/>
<dbReference type="GO" id="GO:0005737">
    <property type="term" value="C:cytoplasm"/>
    <property type="evidence" value="ECO:0007669"/>
    <property type="project" value="UniProtKB-SubCell"/>
</dbReference>
<dbReference type="CDD" id="cd02644">
    <property type="entry name" value="R3H_jag"/>
    <property type="match status" value="1"/>
</dbReference>
<comment type="caution">
    <text evidence="6">Lacks conserved residue(s) required for the propagation of feature annotation.</text>
</comment>
<name>A0A1I7HSD5_9FIRM</name>
<dbReference type="STRING" id="155865.SAMN05216515_1239"/>
<organism evidence="9 10">
    <name type="scientific">Eubacterium pyruvativorans</name>
    <dbReference type="NCBI Taxonomy" id="155865"/>
    <lineage>
        <taxon>Bacteria</taxon>
        <taxon>Bacillati</taxon>
        <taxon>Bacillota</taxon>
        <taxon>Clostridia</taxon>
        <taxon>Eubacteriales</taxon>
        <taxon>Eubacteriaceae</taxon>
        <taxon>Eubacterium</taxon>
    </lineage>
</organism>
<dbReference type="Gene3D" id="3.30.1370.50">
    <property type="entry name" value="R3H-like domain"/>
    <property type="match status" value="1"/>
</dbReference>